<comment type="caution">
    <text evidence="2">The sequence shown here is derived from an EMBL/GenBank/DDBJ whole genome shotgun (WGS) entry which is preliminary data.</text>
</comment>
<keyword evidence="3" id="KW-1185">Reference proteome</keyword>
<evidence type="ECO:0000313" key="2">
    <source>
        <dbReference type="EMBL" id="KAF6435786.1"/>
    </source>
</evidence>
<keyword evidence="1" id="KW-1133">Transmembrane helix</keyword>
<evidence type="ECO:0000313" key="3">
    <source>
        <dbReference type="Proteomes" id="UP000593571"/>
    </source>
</evidence>
<gene>
    <name evidence="2" type="ORF">HJG63_012513</name>
</gene>
<feature type="transmembrane region" description="Helical" evidence="1">
    <location>
        <begin position="63"/>
        <end position="88"/>
    </location>
</feature>
<dbReference type="AlphaFoldDB" id="A0A7J8EKB3"/>
<organism evidence="2 3">
    <name type="scientific">Rousettus aegyptiacus</name>
    <name type="common">Egyptian fruit bat</name>
    <name type="synonym">Pteropus aegyptiacus</name>
    <dbReference type="NCBI Taxonomy" id="9407"/>
    <lineage>
        <taxon>Eukaryota</taxon>
        <taxon>Metazoa</taxon>
        <taxon>Chordata</taxon>
        <taxon>Craniata</taxon>
        <taxon>Vertebrata</taxon>
        <taxon>Euteleostomi</taxon>
        <taxon>Mammalia</taxon>
        <taxon>Eutheria</taxon>
        <taxon>Laurasiatheria</taxon>
        <taxon>Chiroptera</taxon>
        <taxon>Yinpterochiroptera</taxon>
        <taxon>Pteropodoidea</taxon>
        <taxon>Pteropodidae</taxon>
        <taxon>Rousettinae</taxon>
        <taxon>Rousettus</taxon>
    </lineage>
</organism>
<feature type="transmembrane region" description="Helical" evidence="1">
    <location>
        <begin position="21"/>
        <end position="43"/>
    </location>
</feature>
<sequence>MLYTSVLNLYCVVIVMNMKKTYICVCIYIYIYIIFHFLLPVPYFLPPLRILIFESSLFSHCYLNLFLCMLNVHSYIAIRILFLLFKLIMPRSSYGLHSSASICLIVTLLQIMYFLLLFYFR</sequence>
<reference evidence="2 3" key="1">
    <citation type="journal article" date="2020" name="Nature">
        <title>Six reference-quality genomes reveal evolution of bat adaptations.</title>
        <authorList>
            <person name="Jebb D."/>
            <person name="Huang Z."/>
            <person name="Pippel M."/>
            <person name="Hughes G.M."/>
            <person name="Lavrichenko K."/>
            <person name="Devanna P."/>
            <person name="Winkler S."/>
            <person name="Jermiin L.S."/>
            <person name="Skirmuntt E.C."/>
            <person name="Katzourakis A."/>
            <person name="Burkitt-Gray L."/>
            <person name="Ray D.A."/>
            <person name="Sullivan K.A.M."/>
            <person name="Roscito J.G."/>
            <person name="Kirilenko B.M."/>
            <person name="Davalos L.M."/>
            <person name="Corthals A.P."/>
            <person name="Power M.L."/>
            <person name="Jones G."/>
            <person name="Ransome R.D."/>
            <person name="Dechmann D.K.N."/>
            <person name="Locatelli A.G."/>
            <person name="Puechmaille S.J."/>
            <person name="Fedrigo O."/>
            <person name="Jarvis E.D."/>
            <person name="Hiller M."/>
            <person name="Vernes S.C."/>
            <person name="Myers E.W."/>
            <person name="Teeling E.C."/>
        </authorList>
    </citation>
    <scope>NUCLEOTIDE SEQUENCE [LARGE SCALE GENOMIC DNA]</scope>
    <source>
        <strain evidence="2">MRouAeg1</strain>
        <tissue evidence="2">Muscle</tissue>
    </source>
</reference>
<dbReference type="EMBL" id="JACASE010000009">
    <property type="protein sequence ID" value="KAF6435786.1"/>
    <property type="molecule type" value="Genomic_DNA"/>
</dbReference>
<keyword evidence="1" id="KW-0472">Membrane</keyword>
<name>A0A7J8EKB3_ROUAE</name>
<proteinExistence type="predicted"/>
<dbReference type="Proteomes" id="UP000593571">
    <property type="component" value="Unassembled WGS sequence"/>
</dbReference>
<feature type="transmembrane region" description="Helical" evidence="1">
    <location>
        <begin position="100"/>
        <end position="120"/>
    </location>
</feature>
<keyword evidence="1" id="KW-0812">Transmembrane</keyword>
<evidence type="ECO:0000256" key="1">
    <source>
        <dbReference type="SAM" id="Phobius"/>
    </source>
</evidence>
<accession>A0A7J8EKB3</accession>
<protein>
    <submittedName>
        <fullName evidence="2">Uncharacterized protein</fullName>
    </submittedName>
</protein>